<dbReference type="PROSITE" id="PS51257">
    <property type="entry name" value="PROKAR_LIPOPROTEIN"/>
    <property type="match status" value="1"/>
</dbReference>
<evidence type="ECO:0000313" key="2">
    <source>
        <dbReference type="EMBL" id="SMC02045.1"/>
    </source>
</evidence>
<evidence type="ECO:0000313" key="3">
    <source>
        <dbReference type="Proteomes" id="UP000192660"/>
    </source>
</evidence>
<feature type="chain" id="PRO_5012325601" description="Lipoprotein" evidence="1">
    <location>
        <begin position="22"/>
        <end position="343"/>
    </location>
</feature>
<dbReference type="EMBL" id="FWWY01000001">
    <property type="protein sequence ID" value="SMC02045.1"/>
    <property type="molecule type" value="Genomic_DNA"/>
</dbReference>
<dbReference type="OrthoDB" id="2084335at2"/>
<accession>A0A1W1W707</accession>
<protein>
    <recommendedName>
        <fullName evidence="4">Lipoprotein</fullName>
    </recommendedName>
</protein>
<feature type="signal peptide" evidence="1">
    <location>
        <begin position="1"/>
        <end position="21"/>
    </location>
</feature>
<dbReference type="AlphaFoldDB" id="A0A1W1W707"/>
<dbReference type="RefSeq" id="WP_084660774.1">
    <property type="nucleotide sequence ID" value="NZ_FWWY01000001.1"/>
</dbReference>
<evidence type="ECO:0008006" key="4">
    <source>
        <dbReference type="Google" id="ProtNLM"/>
    </source>
</evidence>
<sequence>MFRFKVGRAVGTMLLAGVVTACGPTHESHSPTSQTVKSTAVNDLVPVPATPRPSHRLALTDPAQYIQQYNTWQMDQMLATHRASNPGVLLTGPGAGTFTLTALNGVLHQRYGGPILPASLTAAGIHQAFPTDGTIQGLSHFVHATYTPLIQAGLFPHMAFSVYQQAFTTAAAYALDAVGNDPAALMTTGLGPARWPGESRPLAAALAQTIGGSYRASNGVAALREYTYDAWGTMSPVPAQVAQSSLIQEPDWSGEDITLPTGLPAPTWTMLLDHPMTVTFVRSQKYTAHHKTVVLINHVSVPVTQALLAFMPGNHHAGRWFVVTEQFGTPQYQWEYTVPSRAH</sequence>
<keyword evidence="3" id="KW-1185">Reference proteome</keyword>
<name>A0A1W1W707_SULTA</name>
<reference evidence="3" key="1">
    <citation type="submission" date="2017-04" db="EMBL/GenBank/DDBJ databases">
        <authorList>
            <person name="Varghese N."/>
            <person name="Submissions S."/>
        </authorList>
    </citation>
    <scope>NUCLEOTIDE SEQUENCE [LARGE SCALE GENOMIC DNA]</scope>
    <source>
        <strain evidence="3">DSM 9293</strain>
    </source>
</reference>
<gene>
    <name evidence="2" type="ORF">SAMN00768000_0256</name>
</gene>
<organism evidence="2 3">
    <name type="scientific">Sulfobacillus thermosulfidooxidans (strain DSM 9293 / VKM B-1269 / AT-1)</name>
    <dbReference type="NCBI Taxonomy" id="929705"/>
    <lineage>
        <taxon>Bacteria</taxon>
        <taxon>Bacillati</taxon>
        <taxon>Bacillota</taxon>
        <taxon>Clostridia</taxon>
        <taxon>Eubacteriales</taxon>
        <taxon>Clostridiales Family XVII. Incertae Sedis</taxon>
        <taxon>Sulfobacillus</taxon>
    </lineage>
</organism>
<proteinExistence type="predicted"/>
<evidence type="ECO:0000256" key="1">
    <source>
        <dbReference type="SAM" id="SignalP"/>
    </source>
</evidence>
<keyword evidence="1" id="KW-0732">Signal</keyword>
<dbReference type="Proteomes" id="UP000192660">
    <property type="component" value="Unassembled WGS sequence"/>
</dbReference>